<protein>
    <recommendedName>
        <fullName evidence="10">DoxX family protein</fullName>
    </recommendedName>
</protein>
<feature type="transmembrane region" description="Helical" evidence="7">
    <location>
        <begin position="45"/>
        <end position="63"/>
    </location>
</feature>
<evidence type="ECO:0000256" key="2">
    <source>
        <dbReference type="ARBA" id="ARBA00006679"/>
    </source>
</evidence>
<evidence type="ECO:0000256" key="1">
    <source>
        <dbReference type="ARBA" id="ARBA00004651"/>
    </source>
</evidence>
<dbReference type="PANTHER" id="PTHR33452">
    <property type="entry name" value="OXIDOREDUCTASE CATD-RELATED"/>
    <property type="match status" value="1"/>
</dbReference>
<name>A0A2N3I0M1_9BACT</name>
<evidence type="ECO:0000256" key="7">
    <source>
        <dbReference type="SAM" id="Phobius"/>
    </source>
</evidence>
<proteinExistence type="inferred from homology"/>
<dbReference type="RefSeq" id="WP_101260796.1">
    <property type="nucleotide sequence ID" value="NZ_MVDD01000004.1"/>
</dbReference>
<keyword evidence="4 7" id="KW-0812">Transmembrane</keyword>
<keyword evidence="3" id="KW-1003">Cell membrane</keyword>
<reference evidence="8 9" key="1">
    <citation type="journal article" date="2017" name="Front. Microbiol.">
        <title>Labilibaculum manganireducens gen. nov., sp. nov. and Labilibaculum filiforme sp. nov., Novel Bacteroidetes Isolated from Subsurface Sediments of the Baltic Sea.</title>
        <authorList>
            <person name="Vandieken V."/>
            <person name="Marshall I.P."/>
            <person name="Niemann H."/>
            <person name="Engelen B."/>
            <person name="Cypionka H."/>
        </authorList>
    </citation>
    <scope>NUCLEOTIDE SEQUENCE [LARGE SCALE GENOMIC DNA]</scope>
    <source>
        <strain evidence="8 9">59.16B</strain>
    </source>
</reference>
<comment type="caution">
    <text evidence="8">The sequence shown here is derived from an EMBL/GenBank/DDBJ whole genome shotgun (WGS) entry which is preliminary data.</text>
</comment>
<dbReference type="Proteomes" id="UP000233535">
    <property type="component" value="Unassembled WGS sequence"/>
</dbReference>
<dbReference type="Pfam" id="PF07681">
    <property type="entry name" value="DoxX"/>
    <property type="match status" value="1"/>
</dbReference>
<keyword evidence="9" id="KW-1185">Reference proteome</keyword>
<feature type="transmembrane region" description="Helical" evidence="7">
    <location>
        <begin position="105"/>
        <end position="124"/>
    </location>
</feature>
<comment type="similarity">
    <text evidence="2">Belongs to the DoxX family.</text>
</comment>
<dbReference type="EMBL" id="MVDD01000004">
    <property type="protein sequence ID" value="PKQ63851.1"/>
    <property type="molecule type" value="Genomic_DNA"/>
</dbReference>
<evidence type="ECO:0000256" key="3">
    <source>
        <dbReference type="ARBA" id="ARBA00022475"/>
    </source>
</evidence>
<gene>
    <name evidence="8" type="ORF">BZG02_07470</name>
</gene>
<keyword evidence="6 7" id="KW-0472">Membrane</keyword>
<dbReference type="OrthoDB" id="280866at2"/>
<dbReference type="PANTHER" id="PTHR33452:SF1">
    <property type="entry name" value="INNER MEMBRANE PROTEIN YPHA-RELATED"/>
    <property type="match status" value="1"/>
</dbReference>
<dbReference type="GO" id="GO:0005886">
    <property type="term" value="C:plasma membrane"/>
    <property type="evidence" value="ECO:0007669"/>
    <property type="project" value="UniProtKB-SubCell"/>
</dbReference>
<sequence>MENLGKLMLRISVGGLLLLHGVQKFLNGIGGVKFLLVKIGVPEMLAYGVYVGELLAPILLLLGIYTRLSALIIALTMLVSIPAAYPEGFFHLNEYGGLAIELNVLYLFGALAIIFLGAGKFRLLNQKGFWKE</sequence>
<comment type="subcellular location">
    <subcellularLocation>
        <location evidence="1">Cell membrane</location>
        <topology evidence="1">Multi-pass membrane protein</topology>
    </subcellularLocation>
</comment>
<organism evidence="8 9">
    <name type="scientific">Labilibaculum filiforme</name>
    <dbReference type="NCBI Taxonomy" id="1940526"/>
    <lineage>
        <taxon>Bacteria</taxon>
        <taxon>Pseudomonadati</taxon>
        <taxon>Bacteroidota</taxon>
        <taxon>Bacteroidia</taxon>
        <taxon>Marinilabiliales</taxon>
        <taxon>Marinifilaceae</taxon>
        <taxon>Labilibaculum</taxon>
    </lineage>
</organism>
<evidence type="ECO:0000256" key="4">
    <source>
        <dbReference type="ARBA" id="ARBA00022692"/>
    </source>
</evidence>
<feature type="transmembrane region" description="Helical" evidence="7">
    <location>
        <begin position="68"/>
        <end position="85"/>
    </location>
</feature>
<dbReference type="InterPro" id="IPR051907">
    <property type="entry name" value="DoxX-like_oxidoreductase"/>
</dbReference>
<dbReference type="InterPro" id="IPR032808">
    <property type="entry name" value="DoxX"/>
</dbReference>
<dbReference type="AlphaFoldDB" id="A0A2N3I0M1"/>
<evidence type="ECO:0008006" key="10">
    <source>
        <dbReference type="Google" id="ProtNLM"/>
    </source>
</evidence>
<evidence type="ECO:0000313" key="9">
    <source>
        <dbReference type="Proteomes" id="UP000233535"/>
    </source>
</evidence>
<evidence type="ECO:0000256" key="5">
    <source>
        <dbReference type="ARBA" id="ARBA00022989"/>
    </source>
</evidence>
<accession>A0A2N3I0M1</accession>
<evidence type="ECO:0000313" key="8">
    <source>
        <dbReference type="EMBL" id="PKQ63851.1"/>
    </source>
</evidence>
<feature type="transmembrane region" description="Helical" evidence="7">
    <location>
        <begin position="7"/>
        <end position="25"/>
    </location>
</feature>
<evidence type="ECO:0000256" key="6">
    <source>
        <dbReference type="ARBA" id="ARBA00023136"/>
    </source>
</evidence>
<keyword evidence="5 7" id="KW-1133">Transmembrane helix</keyword>